<evidence type="ECO:0000313" key="4">
    <source>
        <dbReference type="EMBL" id="KZV94432.1"/>
    </source>
</evidence>
<dbReference type="FunCoup" id="A0A165J783">
    <property type="interactions" value="673"/>
</dbReference>
<dbReference type="SMART" id="SM00028">
    <property type="entry name" value="TPR"/>
    <property type="match status" value="6"/>
</dbReference>
<gene>
    <name evidence="4" type="ORF">EXIGLDRAFT_611749</name>
</gene>
<dbReference type="Pfam" id="PF13176">
    <property type="entry name" value="TPR_7"/>
    <property type="match status" value="1"/>
</dbReference>
<evidence type="ECO:0000313" key="5">
    <source>
        <dbReference type="Proteomes" id="UP000077266"/>
    </source>
</evidence>
<dbReference type="InterPro" id="IPR019734">
    <property type="entry name" value="TPR_rpt"/>
</dbReference>
<dbReference type="PANTHER" id="PTHR22767">
    <property type="entry name" value="N-TERMINAL ACETYLTRANSFERASE-RELATED"/>
    <property type="match status" value="1"/>
</dbReference>
<dbReference type="Pfam" id="PF12569">
    <property type="entry name" value="NatA_aux_su"/>
    <property type="match status" value="2"/>
</dbReference>
<protein>
    <submittedName>
        <fullName evidence="4">TPR-like protein</fullName>
    </submittedName>
</protein>
<dbReference type="Pfam" id="PF13174">
    <property type="entry name" value="TPR_6"/>
    <property type="match status" value="1"/>
</dbReference>
<organism evidence="4 5">
    <name type="scientific">Exidia glandulosa HHB12029</name>
    <dbReference type="NCBI Taxonomy" id="1314781"/>
    <lineage>
        <taxon>Eukaryota</taxon>
        <taxon>Fungi</taxon>
        <taxon>Dikarya</taxon>
        <taxon>Basidiomycota</taxon>
        <taxon>Agaricomycotina</taxon>
        <taxon>Agaricomycetes</taxon>
        <taxon>Auriculariales</taxon>
        <taxon>Exidiaceae</taxon>
        <taxon>Exidia</taxon>
    </lineage>
</organism>
<dbReference type="STRING" id="1314781.A0A165J783"/>
<sequence>MPPQPAIPAKRALPQKEAKLFKELLQLYEAKQHKKAIKAADQILKKFPEHGETMCMKGLLLQQSGKRDEGLELAKRGVRFDLTSHIVWHVLGLIYKADRNYEEAHRSFTQALRFDKENINLLRDSAMLQLQLRLFDPLQETRWTILRLRPNMRQNWIALAVACHLGRNFDQADKVLTSYVATLKNVPDYDFEYSEVLLYHVRVLEESGKHEAALTKLDAHSKSREIVDRVAIGETRARLLAKLGRTEEALGAYNALVDRNPGRFAARARRYIESGLKRGVPSLFADIKPLYADDAKRKAVESIVASFHDAVAPTASPPGEPSTYLWTLYFLAQHHSKLGDQSRALELLDVALTHTPTLPELYTLRARVLRRAGAPHEAAMSADRARLLDGQDRFLNGKAAKYFFNAGRIQDAEHRLGMFTKKDAPSPGADLEDLQSTAYLLQAGTAFEREGKLGHALRKFIGIVKVFEDVEDDQYDFHGYVLRRFTVNVYSDFIAYEDRVRQHPAYIAATLAASRIYLRLHDEPGLATKLVAPPAESEAEKK</sequence>
<dbReference type="Proteomes" id="UP000077266">
    <property type="component" value="Unassembled WGS sequence"/>
</dbReference>
<feature type="repeat" description="TPR" evidence="3">
    <location>
        <begin position="85"/>
        <end position="118"/>
    </location>
</feature>
<evidence type="ECO:0000256" key="2">
    <source>
        <dbReference type="ARBA" id="ARBA00022803"/>
    </source>
</evidence>
<dbReference type="EMBL" id="KV425973">
    <property type="protein sequence ID" value="KZV94432.1"/>
    <property type="molecule type" value="Genomic_DNA"/>
</dbReference>
<dbReference type="Gene3D" id="1.25.40.1040">
    <property type="match status" value="2"/>
</dbReference>
<dbReference type="PANTHER" id="PTHR22767:SF2">
    <property type="entry name" value="N(ALPHA)-ACETYLTRANSFERASE 15_16, ISOFORM A"/>
    <property type="match status" value="1"/>
</dbReference>
<keyword evidence="5" id="KW-1185">Reference proteome</keyword>
<proteinExistence type="predicted"/>
<evidence type="ECO:0000256" key="3">
    <source>
        <dbReference type="PROSITE-ProRule" id="PRU00339"/>
    </source>
</evidence>
<dbReference type="InterPro" id="IPR021183">
    <property type="entry name" value="NatA_aux_su"/>
</dbReference>
<dbReference type="InParanoid" id="A0A165J783"/>
<keyword evidence="2 3" id="KW-0802">TPR repeat</keyword>
<dbReference type="InterPro" id="IPR011990">
    <property type="entry name" value="TPR-like_helical_dom_sf"/>
</dbReference>
<accession>A0A165J783</accession>
<dbReference type="Gene3D" id="1.25.40.1010">
    <property type="match status" value="1"/>
</dbReference>
<reference evidence="4 5" key="1">
    <citation type="journal article" date="2016" name="Mol. Biol. Evol.">
        <title>Comparative Genomics of Early-Diverging Mushroom-Forming Fungi Provides Insights into the Origins of Lignocellulose Decay Capabilities.</title>
        <authorList>
            <person name="Nagy L.G."/>
            <person name="Riley R."/>
            <person name="Tritt A."/>
            <person name="Adam C."/>
            <person name="Daum C."/>
            <person name="Floudas D."/>
            <person name="Sun H."/>
            <person name="Yadav J.S."/>
            <person name="Pangilinan J."/>
            <person name="Larsson K.H."/>
            <person name="Matsuura K."/>
            <person name="Barry K."/>
            <person name="Labutti K."/>
            <person name="Kuo R."/>
            <person name="Ohm R.A."/>
            <person name="Bhattacharya S.S."/>
            <person name="Shirouzu T."/>
            <person name="Yoshinaga Y."/>
            <person name="Martin F.M."/>
            <person name="Grigoriev I.V."/>
            <person name="Hibbett D.S."/>
        </authorList>
    </citation>
    <scope>NUCLEOTIDE SEQUENCE [LARGE SCALE GENOMIC DNA]</scope>
    <source>
        <strain evidence="4 5">HHB12029</strain>
    </source>
</reference>
<evidence type="ECO:0000256" key="1">
    <source>
        <dbReference type="ARBA" id="ARBA00022737"/>
    </source>
</evidence>
<name>A0A165J783_EXIGL</name>
<feature type="non-terminal residue" evidence="4">
    <location>
        <position position="542"/>
    </location>
</feature>
<dbReference type="PROSITE" id="PS50005">
    <property type="entry name" value="TPR"/>
    <property type="match status" value="1"/>
</dbReference>
<dbReference type="SUPFAM" id="SSF48452">
    <property type="entry name" value="TPR-like"/>
    <property type="match status" value="1"/>
</dbReference>
<dbReference type="GO" id="GO:0031415">
    <property type="term" value="C:NatA complex"/>
    <property type="evidence" value="ECO:0007669"/>
    <property type="project" value="TreeGrafter"/>
</dbReference>
<keyword evidence="1" id="KW-0677">Repeat</keyword>
<dbReference type="OrthoDB" id="10263032at2759"/>
<dbReference type="AlphaFoldDB" id="A0A165J783"/>